<evidence type="ECO:0000256" key="1">
    <source>
        <dbReference type="ARBA" id="ARBA00004123"/>
    </source>
</evidence>
<dbReference type="InterPro" id="IPR050590">
    <property type="entry name" value="Exosome_comp_Rrp42_subfam"/>
</dbReference>
<dbReference type="PANTHER" id="PTHR11097">
    <property type="entry name" value="EXOSOME COMPLEX EXONUCLEASE RIBOSOMAL RNA PROCESSING PROTEIN"/>
    <property type="match status" value="1"/>
</dbReference>
<comment type="subcellular location">
    <subcellularLocation>
        <location evidence="2">Cytoplasm</location>
    </subcellularLocation>
    <subcellularLocation>
        <location evidence="1">Nucleus</location>
    </subcellularLocation>
</comment>
<feature type="compositionally biased region" description="Basic residues" evidence="9">
    <location>
        <begin position="378"/>
        <end position="387"/>
    </location>
</feature>
<feature type="compositionally biased region" description="Low complexity" evidence="9">
    <location>
        <begin position="341"/>
        <end position="353"/>
    </location>
</feature>
<dbReference type="GO" id="GO:0071038">
    <property type="term" value="P:TRAMP-dependent tRNA surveillance pathway"/>
    <property type="evidence" value="ECO:0007669"/>
    <property type="project" value="TreeGrafter"/>
</dbReference>
<dbReference type="CDD" id="cd11368">
    <property type="entry name" value="RNase_PH_RRP45"/>
    <property type="match status" value="1"/>
</dbReference>
<reference evidence="12" key="1">
    <citation type="submission" date="2023-10" db="EMBL/GenBank/DDBJ databases">
        <title>Genome assemblies of two species of porcelain crab, Petrolisthes cinctipes and Petrolisthes manimaculis (Anomura: Porcellanidae).</title>
        <authorList>
            <person name="Angst P."/>
        </authorList>
    </citation>
    <scope>NUCLEOTIDE SEQUENCE</scope>
    <source>
        <strain evidence="12">PB745_01</strain>
        <tissue evidence="12">Gill</tissue>
    </source>
</reference>
<dbReference type="GO" id="GO:0034475">
    <property type="term" value="P:U4 snRNA 3'-end processing"/>
    <property type="evidence" value="ECO:0007669"/>
    <property type="project" value="TreeGrafter"/>
</dbReference>
<dbReference type="GO" id="GO:0035925">
    <property type="term" value="F:mRNA 3'-UTR AU-rich region binding"/>
    <property type="evidence" value="ECO:0007669"/>
    <property type="project" value="TreeGrafter"/>
</dbReference>
<dbReference type="GO" id="GO:0034473">
    <property type="term" value="P:U1 snRNA 3'-end processing"/>
    <property type="evidence" value="ECO:0007669"/>
    <property type="project" value="TreeGrafter"/>
</dbReference>
<feature type="compositionally biased region" description="Acidic residues" evidence="9">
    <location>
        <begin position="327"/>
        <end position="339"/>
    </location>
</feature>
<dbReference type="AlphaFoldDB" id="A0AAE1KPN4"/>
<evidence type="ECO:0000256" key="3">
    <source>
        <dbReference type="ARBA" id="ARBA00006678"/>
    </source>
</evidence>
<evidence type="ECO:0000256" key="6">
    <source>
        <dbReference type="ARBA" id="ARBA00022884"/>
    </source>
</evidence>
<protein>
    <recommendedName>
        <fullName evidence="4">Exosome complex component RRP45</fullName>
    </recommendedName>
    <alternativeName>
        <fullName evidence="8">Exosome component 9</fullName>
    </alternativeName>
</protein>
<evidence type="ECO:0000259" key="11">
    <source>
        <dbReference type="Pfam" id="PF03725"/>
    </source>
</evidence>
<evidence type="ECO:0000256" key="5">
    <source>
        <dbReference type="ARBA" id="ARBA00022490"/>
    </source>
</evidence>
<sequence length="412" mass="45560">MKETPLSTCERTALTDMVECGLRHDRRGFLEARDTTISFGREYGSCSVILGETRVLAQVTCEVVEPRASRPSEGKLSIAVHLSPMAAPHLEPGGGGGSEVDALQQVLERNIKESRCLDLESLCIRAEESVWQLRVDITVLNHDGNLCDASNMAAVAALRHFHRPDVLVEEDGRVTVLSHATSPPVPTFMRKVPVCVSYALVCPQEDKCLVLMDPTHVEERVMTGKLVAGLNPHGDITSLVFPGRVALKKEQIMKCLEHAFRRAKIIAEMVQQAVEDDLQTRATEDRPSGFRDKLVSDEEYKRQRFTHLMATKVLTLPTESTEAAVPMEEEPSAPEEQDPANETTTNVTATSTNGLVDTPDDLEESRTTAVIASVTKTCKNKKKKVKKTKDVKMESDSEEEQQQTLLTSQDLQ</sequence>
<dbReference type="SUPFAM" id="SSF55666">
    <property type="entry name" value="Ribonuclease PH domain 2-like"/>
    <property type="match status" value="1"/>
</dbReference>
<dbReference type="InterPro" id="IPR001247">
    <property type="entry name" value="ExoRNase_PH_dom1"/>
</dbReference>
<dbReference type="SUPFAM" id="SSF54211">
    <property type="entry name" value="Ribosomal protein S5 domain 2-like"/>
    <property type="match status" value="1"/>
</dbReference>
<dbReference type="InterPro" id="IPR027408">
    <property type="entry name" value="PNPase/RNase_PH_dom_sf"/>
</dbReference>
<dbReference type="Pfam" id="PF03725">
    <property type="entry name" value="RNase_PH_C"/>
    <property type="match status" value="1"/>
</dbReference>
<dbReference type="GO" id="GO:0000176">
    <property type="term" value="C:nuclear exosome (RNase complex)"/>
    <property type="evidence" value="ECO:0007669"/>
    <property type="project" value="TreeGrafter"/>
</dbReference>
<comment type="caution">
    <text evidence="12">The sequence shown here is derived from an EMBL/GenBank/DDBJ whole genome shotgun (WGS) entry which is preliminary data.</text>
</comment>
<dbReference type="GO" id="GO:0071035">
    <property type="term" value="P:nuclear polyadenylation-dependent rRNA catabolic process"/>
    <property type="evidence" value="ECO:0007669"/>
    <property type="project" value="TreeGrafter"/>
</dbReference>
<accession>A0AAE1KPN4</accession>
<evidence type="ECO:0000313" key="12">
    <source>
        <dbReference type="EMBL" id="KAK3881541.1"/>
    </source>
</evidence>
<evidence type="ECO:0000313" key="13">
    <source>
        <dbReference type="Proteomes" id="UP001286313"/>
    </source>
</evidence>
<dbReference type="GO" id="GO:0000467">
    <property type="term" value="P:exonucleolytic trimming to generate mature 3'-end of 5.8S rRNA from tricistronic rRNA transcript (SSU-rRNA, 5.8S rRNA, LSU-rRNA)"/>
    <property type="evidence" value="ECO:0007669"/>
    <property type="project" value="TreeGrafter"/>
</dbReference>
<evidence type="ECO:0000256" key="7">
    <source>
        <dbReference type="ARBA" id="ARBA00023242"/>
    </source>
</evidence>
<proteinExistence type="inferred from homology"/>
<gene>
    <name evidence="12" type="ORF">Pcinc_014013</name>
</gene>
<dbReference type="PANTHER" id="PTHR11097:SF14">
    <property type="entry name" value="EXOSOME COMPLEX COMPONENT RRP45"/>
    <property type="match status" value="1"/>
</dbReference>
<feature type="region of interest" description="Disordered" evidence="9">
    <location>
        <begin position="316"/>
        <end position="412"/>
    </location>
</feature>
<evidence type="ECO:0000256" key="4">
    <source>
        <dbReference type="ARBA" id="ARBA00019572"/>
    </source>
</evidence>
<feature type="compositionally biased region" description="Low complexity" evidence="9">
    <location>
        <begin position="402"/>
        <end position="412"/>
    </location>
</feature>
<keyword evidence="5" id="KW-0963">Cytoplasm</keyword>
<evidence type="ECO:0000256" key="9">
    <source>
        <dbReference type="SAM" id="MobiDB-lite"/>
    </source>
</evidence>
<dbReference type="GO" id="GO:0000177">
    <property type="term" value="C:cytoplasmic exosome (RNase complex)"/>
    <property type="evidence" value="ECO:0007669"/>
    <property type="project" value="TreeGrafter"/>
</dbReference>
<keyword evidence="13" id="KW-1185">Reference proteome</keyword>
<dbReference type="InterPro" id="IPR020568">
    <property type="entry name" value="Ribosomal_Su5_D2-typ_SF"/>
</dbReference>
<dbReference type="InterPro" id="IPR036345">
    <property type="entry name" value="ExoRNase_PH_dom2_sf"/>
</dbReference>
<keyword evidence="7" id="KW-0539">Nucleus</keyword>
<evidence type="ECO:0000256" key="8">
    <source>
        <dbReference type="ARBA" id="ARBA00032660"/>
    </source>
</evidence>
<feature type="domain" description="Exoribonuclease phosphorolytic" evidence="10">
    <location>
        <begin position="31"/>
        <end position="164"/>
    </location>
</feature>
<dbReference type="Proteomes" id="UP001286313">
    <property type="component" value="Unassembled WGS sequence"/>
</dbReference>
<dbReference type="Gene3D" id="3.30.230.70">
    <property type="entry name" value="GHMP Kinase, N-terminal domain"/>
    <property type="match status" value="1"/>
</dbReference>
<keyword evidence="6" id="KW-0694">RNA-binding</keyword>
<evidence type="ECO:0000259" key="10">
    <source>
        <dbReference type="Pfam" id="PF01138"/>
    </source>
</evidence>
<feature type="domain" description="Exoribonuclease phosphorolytic" evidence="11">
    <location>
        <begin position="192"/>
        <end position="261"/>
    </location>
</feature>
<dbReference type="GO" id="GO:0071028">
    <property type="term" value="P:nuclear mRNA surveillance"/>
    <property type="evidence" value="ECO:0007669"/>
    <property type="project" value="TreeGrafter"/>
</dbReference>
<dbReference type="GO" id="GO:0016075">
    <property type="term" value="P:rRNA catabolic process"/>
    <property type="evidence" value="ECO:0007669"/>
    <property type="project" value="TreeGrafter"/>
</dbReference>
<dbReference type="Pfam" id="PF01138">
    <property type="entry name" value="RNase_PH"/>
    <property type="match status" value="1"/>
</dbReference>
<dbReference type="InterPro" id="IPR015847">
    <property type="entry name" value="ExoRNase_PH_dom2"/>
</dbReference>
<dbReference type="GO" id="GO:0034476">
    <property type="term" value="P:U5 snRNA 3'-end processing"/>
    <property type="evidence" value="ECO:0007669"/>
    <property type="project" value="TreeGrafter"/>
</dbReference>
<organism evidence="12 13">
    <name type="scientific">Petrolisthes cinctipes</name>
    <name type="common">Flat porcelain crab</name>
    <dbReference type="NCBI Taxonomy" id="88211"/>
    <lineage>
        <taxon>Eukaryota</taxon>
        <taxon>Metazoa</taxon>
        <taxon>Ecdysozoa</taxon>
        <taxon>Arthropoda</taxon>
        <taxon>Crustacea</taxon>
        <taxon>Multicrustacea</taxon>
        <taxon>Malacostraca</taxon>
        <taxon>Eumalacostraca</taxon>
        <taxon>Eucarida</taxon>
        <taxon>Decapoda</taxon>
        <taxon>Pleocyemata</taxon>
        <taxon>Anomura</taxon>
        <taxon>Galatheoidea</taxon>
        <taxon>Porcellanidae</taxon>
        <taxon>Petrolisthes</taxon>
    </lineage>
</organism>
<dbReference type="InterPro" id="IPR033100">
    <property type="entry name" value="Rrp45"/>
</dbReference>
<dbReference type="EMBL" id="JAWQEG010001204">
    <property type="protein sequence ID" value="KAK3881541.1"/>
    <property type="molecule type" value="Genomic_DNA"/>
</dbReference>
<name>A0AAE1KPN4_PETCI</name>
<comment type="similarity">
    <text evidence="3">Belongs to the RNase PH family.</text>
</comment>
<evidence type="ECO:0000256" key="2">
    <source>
        <dbReference type="ARBA" id="ARBA00004496"/>
    </source>
</evidence>